<gene>
    <name evidence="1" type="ORF">PVAP13_7KG415380</name>
</gene>
<protein>
    <submittedName>
        <fullName evidence="1">Uncharacterized protein</fullName>
    </submittedName>
</protein>
<dbReference type="AlphaFoldDB" id="A0A8T0QQE8"/>
<reference evidence="1" key="1">
    <citation type="submission" date="2020-05" db="EMBL/GenBank/DDBJ databases">
        <title>WGS assembly of Panicum virgatum.</title>
        <authorList>
            <person name="Lovell J.T."/>
            <person name="Jenkins J."/>
            <person name="Shu S."/>
            <person name="Juenger T.E."/>
            <person name="Schmutz J."/>
        </authorList>
    </citation>
    <scope>NUCLEOTIDE SEQUENCE</scope>
    <source>
        <strain evidence="1">AP13</strain>
    </source>
</reference>
<comment type="caution">
    <text evidence="1">The sequence shown here is derived from an EMBL/GenBank/DDBJ whole genome shotgun (WGS) entry which is preliminary data.</text>
</comment>
<proteinExistence type="predicted"/>
<dbReference type="Proteomes" id="UP000823388">
    <property type="component" value="Chromosome 7K"/>
</dbReference>
<keyword evidence="2" id="KW-1185">Reference proteome</keyword>
<sequence>MTAAHVPYFIAFVFLQPYFPVPHSAESATSYPAACCTLSISLFTATHSGSDGRRASGGRRTTSRQAGEQHIATELEMHDASRICYLLVAVISNVSSIC</sequence>
<name>A0A8T0QQE8_PANVG</name>
<organism evidence="1 2">
    <name type="scientific">Panicum virgatum</name>
    <name type="common">Blackwell switchgrass</name>
    <dbReference type="NCBI Taxonomy" id="38727"/>
    <lineage>
        <taxon>Eukaryota</taxon>
        <taxon>Viridiplantae</taxon>
        <taxon>Streptophyta</taxon>
        <taxon>Embryophyta</taxon>
        <taxon>Tracheophyta</taxon>
        <taxon>Spermatophyta</taxon>
        <taxon>Magnoliopsida</taxon>
        <taxon>Liliopsida</taxon>
        <taxon>Poales</taxon>
        <taxon>Poaceae</taxon>
        <taxon>PACMAD clade</taxon>
        <taxon>Panicoideae</taxon>
        <taxon>Panicodae</taxon>
        <taxon>Paniceae</taxon>
        <taxon>Panicinae</taxon>
        <taxon>Panicum</taxon>
        <taxon>Panicum sect. Hiantes</taxon>
    </lineage>
</organism>
<accession>A0A8T0QQE8</accession>
<evidence type="ECO:0000313" key="1">
    <source>
        <dbReference type="EMBL" id="KAG2575290.1"/>
    </source>
</evidence>
<evidence type="ECO:0000313" key="2">
    <source>
        <dbReference type="Proteomes" id="UP000823388"/>
    </source>
</evidence>
<dbReference type="EMBL" id="CM029049">
    <property type="protein sequence ID" value="KAG2575290.1"/>
    <property type="molecule type" value="Genomic_DNA"/>
</dbReference>